<keyword evidence="4" id="KW-1185">Reference proteome</keyword>
<dbReference type="PANTHER" id="PTHR43155:SF2">
    <property type="entry name" value="CYCLIC DI-GMP PHOSPHODIESTERASE PA4108"/>
    <property type="match status" value="1"/>
</dbReference>
<dbReference type="PROSITE" id="PS51832">
    <property type="entry name" value="HD_GYP"/>
    <property type="match status" value="1"/>
</dbReference>
<comment type="caution">
    <text evidence="3">The sequence shown here is derived from an EMBL/GenBank/DDBJ whole genome shotgun (WGS) entry which is preliminary data.</text>
</comment>
<proteinExistence type="predicted"/>
<gene>
    <name evidence="3" type="ORF">EHQ58_18185</name>
</gene>
<dbReference type="InterPro" id="IPR006675">
    <property type="entry name" value="HDIG_dom"/>
</dbReference>
<dbReference type="InterPro" id="IPR037522">
    <property type="entry name" value="HD_GYP_dom"/>
</dbReference>
<dbReference type="SMART" id="SM00471">
    <property type="entry name" value="HDc"/>
    <property type="match status" value="1"/>
</dbReference>
<dbReference type="RefSeq" id="WP_135625497.1">
    <property type="nucleotide sequence ID" value="NZ_RQGD01000047.1"/>
</dbReference>
<dbReference type="EMBL" id="RQGD01000047">
    <property type="protein sequence ID" value="TGL55858.1"/>
    <property type="molecule type" value="Genomic_DNA"/>
</dbReference>
<dbReference type="Pfam" id="PF13487">
    <property type="entry name" value="HD_5"/>
    <property type="match status" value="1"/>
</dbReference>
<feature type="domain" description="HD-GYP" evidence="2">
    <location>
        <begin position="212"/>
        <end position="404"/>
    </location>
</feature>
<dbReference type="InterPro" id="IPR029016">
    <property type="entry name" value="GAF-like_dom_sf"/>
</dbReference>
<dbReference type="Gene3D" id="1.10.3210.10">
    <property type="entry name" value="Hypothetical protein af1432"/>
    <property type="match status" value="1"/>
</dbReference>
<dbReference type="OrthoDB" id="9781505at2"/>
<evidence type="ECO:0000256" key="1">
    <source>
        <dbReference type="SAM" id="MobiDB-lite"/>
    </source>
</evidence>
<dbReference type="SUPFAM" id="SSF55781">
    <property type="entry name" value="GAF domain-like"/>
    <property type="match status" value="1"/>
</dbReference>
<dbReference type="PANTHER" id="PTHR43155">
    <property type="entry name" value="CYCLIC DI-GMP PHOSPHODIESTERASE PA4108-RELATED"/>
    <property type="match status" value="1"/>
</dbReference>
<feature type="region of interest" description="Disordered" evidence="1">
    <location>
        <begin position="101"/>
        <end position="128"/>
    </location>
</feature>
<evidence type="ECO:0000313" key="4">
    <source>
        <dbReference type="Proteomes" id="UP000297693"/>
    </source>
</evidence>
<protein>
    <submittedName>
        <fullName evidence="3">HD domain-containing protein</fullName>
    </submittedName>
</protein>
<evidence type="ECO:0000259" key="2">
    <source>
        <dbReference type="PROSITE" id="PS51832"/>
    </source>
</evidence>
<dbReference type="Proteomes" id="UP000297693">
    <property type="component" value="Unassembled WGS sequence"/>
</dbReference>
<dbReference type="InterPro" id="IPR003607">
    <property type="entry name" value="HD/PDEase_dom"/>
</dbReference>
<dbReference type="CDD" id="cd00077">
    <property type="entry name" value="HDc"/>
    <property type="match status" value="1"/>
</dbReference>
<sequence>MSSEVNSNVRNRFSWKSSSLSLQEMNWALTAFAKVAQTKATSQSIPFLLESICETLTLESPYLLAWVGLAENTPEKYVSVLAAAGPAKGYLSGLEVSWSEDSPLGQGPTGKSIRSGQPHVLSDSQGDKSFSSWTEKASAYGIRSSLSIPINGYPDGRLALMIYSSEPLAFENQILQIFQAMADEVAHGIKKLDLNVQLAAEKTQNLNAQRQLNEILYQTIKALSLTLESRDPYTAGHEDRVSKIACAIAKEMGWSEFRVQGLQLAAMVHDIGKIAIPSEILTKPSRLSATEMALIREHSETGFRILKDISFPWPIARMVREHHEKLDGSGYPRGISGSEILLESRILVVADIVESISSFRPYRPALGFEVALEEIKRLAGIQLDADVVEICIQLYSEHPEQFHS</sequence>
<evidence type="ECO:0000313" key="3">
    <source>
        <dbReference type="EMBL" id="TGL55858.1"/>
    </source>
</evidence>
<dbReference type="NCBIfam" id="TIGR00277">
    <property type="entry name" value="HDIG"/>
    <property type="match status" value="1"/>
</dbReference>
<dbReference type="Pfam" id="PF13185">
    <property type="entry name" value="GAF_2"/>
    <property type="match status" value="1"/>
</dbReference>
<dbReference type="Gene3D" id="3.30.450.40">
    <property type="match status" value="1"/>
</dbReference>
<dbReference type="AlphaFoldDB" id="A0A4R9JT04"/>
<organism evidence="3 4">
    <name type="scientific">Leptospira ognonensis</name>
    <dbReference type="NCBI Taxonomy" id="2484945"/>
    <lineage>
        <taxon>Bacteria</taxon>
        <taxon>Pseudomonadati</taxon>
        <taxon>Spirochaetota</taxon>
        <taxon>Spirochaetia</taxon>
        <taxon>Leptospirales</taxon>
        <taxon>Leptospiraceae</taxon>
        <taxon>Leptospira</taxon>
    </lineage>
</organism>
<name>A0A4R9JT04_9LEPT</name>
<dbReference type="InterPro" id="IPR003018">
    <property type="entry name" value="GAF"/>
</dbReference>
<dbReference type="SUPFAM" id="SSF109604">
    <property type="entry name" value="HD-domain/PDEase-like"/>
    <property type="match status" value="1"/>
</dbReference>
<reference evidence="3" key="1">
    <citation type="journal article" date="2019" name="PLoS Negl. Trop. Dis.">
        <title>Revisiting the worldwide diversity of Leptospira species in the environment.</title>
        <authorList>
            <person name="Vincent A.T."/>
            <person name="Schiettekatte O."/>
            <person name="Bourhy P."/>
            <person name="Veyrier F.J."/>
            <person name="Picardeau M."/>
        </authorList>
    </citation>
    <scope>NUCLEOTIDE SEQUENCE [LARGE SCALE GENOMIC DNA]</scope>
    <source>
        <strain evidence="3">201702476</strain>
    </source>
</reference>
<accession>A0A4R9JT04</accession>